<dbReference type="InterPro" id="IPR022496">
    <property type="entry name" value="T6A_TsaB"/>
</dbReference>
<keyword evidence="3" id="KW-1185">Reference proteome</keyword>
<dbReference type="GO" id="GO:0061711">
    <property type="term" value="F:tRNA N(6)-L-threonylcarbamoyladenine synthase activity"/>
    <property type="evidence" value="ECO:0007669"/>
    <property type="project" value="UniProtKB-EC"/>
</dbReference>
<dbReference type="RefSeq" id="WP_262855687.1">
    <property type="nucleotide sequence ID" value="NZ_JAOPKZ010000008.1"/>
</dbReference>
<feature type="domain" description="Gcp-like" evidence="1">
    <location>
        <begin position="32"/>
        <end position="183"/>
    </location>
</feature>
<dbReference type="EC" id="2.3.1.234" evidence="2"/>
<dbReference type="Gene3D" id="3.30.420.40">
    <property type="match status" value="2"/>
</dbReference>
<dbReference type="EMBL" id="JAOPKZ010000008">
    <property type="protein sequence ID" value="MCU5746149.1"/>
    <property type="molecule type" value="Genomic_DNA"/>
</dbReference>
<organism evidence="2 3">
    <name type="scientific">Staphylococcus marylandisciuri</name>
    <dbReference type="NCBI Taxonomy" id="2981529"/>
    <lineage>
        <taxon>Bacteria</taxon>
        <taxon>Bacillati</taxon>
        <taxon>Bacillota</taxon>
        <taxon>Bacilli</taxon>
        <taxon>Bacillales</taxon>
        <taxon>Staphylococcaceae</taxon>
        <taxon>Staphylococcus</taxon>
    </lineage>
</organism>
<dbReference type="PANTHER" id="PTHR11735">
    <property type="entry name" value="TRNA N6-ADENOSINE THREONYLCARBAMOYLTRANSFERASE"/>
    <property type="match status" value="1"/>
</dbReference>
<dbReference type="Proteomes" id="UP001209553">
    <property type="component" value="Unassembled WGS sequence"/>
</dbReference>
<reference evidence="2 3" key="1">
    <citation type="journal article" date="2023" name="Int. J. Syst. Evol. Microbiol.">
        <title>Streptococcus sciuri sp. nov., Staphylococcus marylandisciuri sp. nov. and Staphylococcus americanisciuri sp. nov., isolated from faeces of eastern grey squirrel (Sciurus carolinensis).</title>
        <authorList>
            <person name="Volokhov D.V."/>
            <person name="Zagorodnyaya T.A."/>
            <person name="Furtak V.A."/>
            <person name="Nattanmai G."/>
            <person name="Randall L."/>
            <person name="Jose S."/>
            <person name="Gao Y."/>
            <person name="Eisenberg T."/>
            <person name="Delmonte P."/>
            <person name="Blom J."/>
            <person name="Mitchell K.K."/>
        </authorList>
    </citation>
    <scope>NUCLEOTIDE SEQUENCE [LARGE SCALE GENOMIC DNA]</scope>
    <source>
        <strain evidence="2 3">SQ8-PEA</strain>
    </source>
</reference>
<evidence type="ECO:0000313" key="2">
    <source>
        <dbReference type="EMBL" id="MCU5746149.1"/>
    </source>
</evidence>
<dbReference type="Pfam" id="PF00814">
    <property type="entry name" value="TsaD"/>
    <property type="match status" value="1"/>
</dbReference>
<dbReference type="InterPro" id="IPR000905">
    <property type="entry name" value="Gcp-like_dom"/>
</dbReference>
<comment type="caution">
    <text evidence="2">The sequence shown here is derived from an EMBL/GenBank/DDBJ whole genome shotgun (WGS) entry which is preliminary data.</text>
</comment>
<name>A0ABT2QQA0_9STAP</name>
<keyword evidence="2" id="KW-0012">Acyltransferase</keyword>
<dbReference type="NCBIfam" id="TIGR03725">
    <property type="entry name" value="T6A_YeaZ"/>
    <property type="match status" value="1"/>
</dbReference>
<keyword evidence="2" id="KW-0808">Transferase</keyword>
<proteinExistence type="predicted"/>
<dbReference type="InterPro" id="IPR043129">
    <property type="entry name" value="ATPase_NBD"/>
</dbReference>
<dbReference type="PANTHER" id="PTHR11735:SF11">
    <property type="entry name" value="TRNA THREONYLCARBAMOYLADENOSINE BIOSYNTHESIS PROTEIN TSAB"/>
    <property type="match status" value="1"/>
</dbReference>
<accession>A0ABT2QQA0</accession>
<dbReference type="CDD" id="cd24032">
    <property type="entry name" value="ASKHA_NBD_TsaB"/>
    <property type="match status" value="1"/>
</dbReference>
<evidence type="ECO:0000313" key="3">
    <source>
        <dbReference type="Proteomes" id="UP001209553"/>
    </source>
</evidence>
<dbReference type="SUPFAM" id="SSF53067">
    <property type="entry name" value="Actin-like ATPase domain"/>
    <property type="match status" value="2"/>
</dbReference>
<protein>
    <submittedName>
        <fullName evidence="2">tRNA (Adenosine(37)-N6)-threonylcarbamoyltransferase complex dimerization subunit type 1 TsaB</fullName>
        <ecNumber evidence="2">2.3.1.234</ecNumber>
    </submittedName>
</protein>
<gene>
    <name evidence="2" type="primary">tsaB</name>
    <name evidence="2" type="ORF">N9R04_05370</name>
</gene>
<evidence type="ECO:0000259" key="1">
    <source>
        <dbReference type="Pfam" id="PF00814"/>
    </source>
</evidence>
<sequence>MNYLLIDTSNQPLSVALMQDDEVLAEVNNDKKVNHSVQLMPAVQKVIERSHVEKRAIDRIVVAEGPGSYTGLRIGVTVAKTLAYSVNAELYGVSSLKALAATVKNIDKQLLVPIFDARREAVYAGVFKKQGDTLEVVFEEQYITINDLNRYLNNLDEEFLFVGIDAVKLKDFLNGEVLEMLPKASSMRTLIAESADIKTFTPNYLKLSEAERNWNNQHSKR</sequence>